<dbReference type="Gene3D" id="3.30.465.10">
    <property type="match status" value="1"/>
</dbReference>
<reference evidence="5" key="1">
    <citation type="submission" date="2021-02" db="EMBL/GenBank/DDBJ databases">
        <title>Rhodobacter shimadae sp. nov., an aerobic anoxygenic phototrophic bacterium isolated from a hot spring.</title>
        <authorList>
            <person name="Muramatsu S."/>
            <person name="Haruta S."/>
            <person name="Hirose S."/>
            <person name="Hanada S."/>
        </authorList>
    </citation>
    <scope>NUCLEOTIDE SEQUENCE</scope>
    <source>
        <strain evidence="5">N10</strain>
    </source>
</reference>
<evidence type="ECO:0000256" key="1">
    <source>
        <dbReference type="ARBA" id="ARBA00022630"/>
    </source>
</evidence>
<evidence type="ECO:0000256" key="2">
    <source>
        <dbReference type="ARBA" id="ARBA00022827"/>
    </source>
</evidence>
<dbReference type="InterPro" id="IPR016169">
    <property type="entry name" value="FAD-bd_PCMH_sub2"/>
</dbReference>
<dbReference type="InterPro" id="IPR016171">
    <property type="entry name" value="Vanillyl_alc_oxidase_C-sub2"/>
</dbReference>
<dbReference type="Gene3D" id="1.10.45.10">
    <property type="entry name" value="Vanillyl-alcohol Oxidase, Chain A, domain 4"/>
    <property type="match status" value="1"/>
</dbReference>
<dbReference type="Proteomes" id="UP000826300">
    <property type="component" value="Chromosome"/>
</dbReference>
<dbReference type="GO" id="GO:0003885">
    <property type="term" value="F:D-arabinono-1,4-lactone oxidase activity"/>
    <property type="evidence" value="ECO:0007669"/>
    <property type="project" value="InterPro"/>
</dbReference>
<evidence type="ECO:0000259" key="4">
    <source>
        <dbReference type="PROSITE" id="PS51387"/>
    </source>
</evidence>
<dbReference type="GO" id="GO:0016020">
    <property type="term" value="C:membrane"/>
    <property type="evidence" value="ECO:0007669"/>
    <property type="project" value="InterPro"/>
</dbReference>
<keyword evidence="6" id="KW-1185">Reference proteome</keyword>
<dbReference type="GO" id="GO:0080049">
    <property type="term" value="F:L-gulono-1,4-lactone dehydrogenase activity"/>
    <property type="evidence" value="ECO:0007669"/>
    <property type="project" value="TreeGrafter"/>
</dbReference>
<sequence length="417" mass="44491">MKTNWGGNLRYGASGFRRAGSVAEVQDIVAASDRLRVLGSRHSFSDIADTAGIHLSLEDMGGIEAIDPERRKVTVGGGIRYADLARGLQAQGWALANMASLPHISVAGAVVTATHGSGSGIGNLATAVAAIEFVTGRGEVLRLARGEDAFAGAVVNLGALGVMVRLTLDIEPTYDVRQTVYLGLSHDVLAEAFEAVFAAGTSVSVFTGWQGARAHAVWVKDRVRAAGAPPNEIFGARAAEAAQHPLPGAPAESCTVQMGVAGPWHERLPHFRPDVVPSNGAEIQAEYFLPRDRARQAIAVLRRHGDRLAPVLMVSEVRTVAADGLWLSPSRGEPYFGLHFTFRRDWEAIRAVLPALEADLAPLGAVPHWGKVTTMAPEQIAARYPRMAEFRDLVAAHDPAGRLRNGFVERMVFGRAG</sequence>
<dbReference type="PANTHER" id="PTHR43762:SF1">
    <property type="entry name" value="D-ARABINONO-1,4-LACTONE OXIDASE"/>
    <property type="match status" value="1"/>
</dbReference>
<keyword evidence="3" id="KW-0560">Oxidoreductase</keyword>
<protein>
    <submittedName>
        <fullName evidence="5">FAD-binding protein</fullName>
    </submittedName>
</protein>
<evidence type="ECO:0000313" key="5">
    <source>
        <dbReference type="EMBL" id="QYZ70029.1"/>
    </source>
</evidence>
<dbReference type="InterPro" id="IPR036318">
    <property type="entry name" value="FAD-bd_PCMH-like_sf"/>
</dbReference>
<dbReference type="PANTHER" id="PTHR43762">
    <property type="entry name" value="L-GULONOLACTONE OXIDASE"/>
    <property type="match status" value="1"/>
</dbReference>
<dbReference type="EMBL" id="CP069370">
    <property type="protein sequence ID" value="QYZ70029.1"/>
    <property type="molecule type" value="Genomic_DNA"/>
</dbReference>
<keyword evidence="1" id="KW-0285">Flavoprotein</keyword>
<dbReference type="GO" id="GO:0071949">
    <property type="term" value="F:FAD binding"/>
    <property type="evidence" value="ECO:0007669"/>
    <property type="project" value="InterPro"/>
</dbReference>
<keyword evidence="2" id="KW-0274">FAD</keyword>
<evidence type="ECO:0000256" key="3">
    <source>
        <dbReference type="ARBA" id="ARBA00023002"/>
    </source>
</evidence>
<dbReference type="RefSeq" id="WP_220662245.1">
    <property type="nucleotide sequence ID" value="NZ_CP069370.1"/>
</dbReference>
<dbReference type="PROSITE" id="PS51387">
    <property type="entry name" value="FAD_PCMH"/>
    <property type="match status" value="1"/>
</dbReference>
<dbReference type="KEGG" id="nsm:JO391_00330"/>
<proteinExistence type="predicted"/>
<dbReference type="SUPFAM" id="SSF56176">
    <property type="entry name" value="FAD-binding/transporter-associated domain-like"/>
    <property type="match status" value="1"/>
</dbReference>
<gene>
    <name evidence="5" type="ORF">JO391_00330</name>
</gene>
<organism evidence="5 6">
    <name type="scientific">Neotabrizicola shimadae</name>
    <dbReference type="NCBI Taxonomy" id="2807096"/>
    <lineage>
        <taxon>Bacteria</taxon>
        <taxon>Pseudomonadati</taxon>
        <taxon>Pseudomonadota</taxon>
        <taxon>Alphaproteobacteria</taxon>
        <taxon>Rhodobacterales</taxon>
        <taxon>Paracoccaceae</taxon>
        <taxon>Neotabrizicola</taxon>
    </lineage>
</organism>
<dbReference type="Gene3D" id="3.30.43.10">
    <property type="entry name" value="Uridine Diphospho-n-acetylenolpyruvylglucosamine Reductase, domain 2"/>
    <property type="match status" value="1"/>
</dbReference>
<dbReference type="InterPro" id="IPR006094">
    <property type="entry name" value="Oxid_FAD_bind_N"/>
</dbReference>
<dbReference type="Pfam" id="PF01565">
    <property type="entry name" value="FAD_binding_4"/>
    <property type="match status" value="1"/>
</dbReference>
<dbReference type="InterPro" id="IPR010031">
    <property type="entry name" value="FAD_lactone_oxidase-like"/>
</dbReference>
<evidence type="ECO:0000313" key="6">
    <source>
        <dbReference type="Proteomes" id="UP000826300"/>
    </source>
</evidence>
<dbReference type="Pfam" id="PF04030">
    <property type="entry name" value="ALO"/>
    <property type="match status" value="1"/>
</dbReference>
<accession>A0A8G0ZXT5</accession>
<feature type="domain" description="FAD-binding PCMH-type" evidence="4">
    <location>
        <begin position="9"/>
        <end position="173"/>
    </location>
</feature>
<dbReference type="InterPro" id="IPR016167">
    <property type="entry name" value="FAD-bd_PCMH_sub1"/>
</dbReference>
<name>A0A8G0ZXT5_9RHOB</name>
<dbReference type="InterPro" id="IPR007173">
    <property type="entry name" value="ALO_C"/>
</dbReference>
<dbReference type="InterPro" id="IPR016166">
    <property type="entry name" value="FAD-bd_PCMH"/>
</dbReference>
<dbReference type="AlphaFoldDB" id="A0A8G0ZXT5"/>
<dbReference type="Gene3D" id="3.30.70.2530">
    <property type="match status" value="1"/>
</dbReference>
<dbReference type="Gene3D" id="3.30.70.2520">
    <property type="match status" value="1"/>
</dbReference>